<reference evidence="9" key="2">
    <citation type="submission" date="2025-08" db="UniProtKB">
        <authorList>
            <consortium name="Ensembl"/>
        </authorList>
    </citation>
    <scope>IDENTIFICATION</scope>
</reference>
<dbReference type="GO" id="GO:0000981">
    <property type="term" value="F:DNA-binding transcription factor activity, RNA polymerase II-specific"/>
    <property type="evidence" value="ECO:0007669"/>
    <property type="project" value="InterPro"/>
</dbReference>
<accession>A0A8C6PQA9</accession>
<evidence type="ECO:0000259" key="8">
    <source>
        <dbReference type="PROSITE" id="PS50071"/>
    </source>
</evidence>
<comment type="subcellular location">
    <subcellularLocation>
        <location evidence="1 6">Nucleus</location>
    </subcellularLocation>
</comment>
<dbReference type="AlphaFoldDB" id="A0A8C6PQA9"/>
<evidence type="ECO:0000256" key="3">
    <source>
        <dbReference type="ARBA" id="ARBA00023125"/>
    </source>
</evidence>
<evidence type="ECO:0000313" key="9">
    <source>
        <dbReference type="Ensembl" id="ENSNFUP00015046547.1"/>
    </source>
</evidence>
<reference evidence="9" key="3">
    <citation type="submission" date="2025-09" db="UniProtKB">
        <authorList>
            <consortium name="Ensembl"/>
        </authorList>
    </citation>
    <scope>IDENTIFICATION</scope>
</reference>
<dbReference type="InterPro" id="IPR017970">
    <property type="entry name" value="Homeobox_CS"/>
</dbReference>
<keyword evidence="4 6" id="KW-0371">Homeobox</keyword>
<keyword evidence="3 6" id="KW-0238">DNA-binding</keyword>
<dbReference type="InterPro" id="IPR001356">
    <property type="entry name" value="HD"/>
</dbReference>
<evidence type="ECO:0000256" key="5">
    <source>
        <dbReference type="ARBA" id="ARBA00023242"/>
    </source>
</evidence>
<evidence type="ECO:0000256" key="1">
    <source>
        <dbReference type="ARBA" id="ARBA00004123"/>
    </source>
</evidence>
<evidence type="ECO:0000256" key="4">
    <source>
        <dbReference type="ARBA" id="ARBA00023155"/>
    </source>
</evidence>
<dbReference type="Proteomes" id="UP000694548">
    <property type="component" value="Chromosome sgr13"/>
</dbReference>
<feature type="domain" description="Homeobox" evidence="8">
    <location>
        <begin position="87"/>
        <end position="150"/>
    </location>
</feature>
<dbReference type="SMART" id="SM00548">
    <property type="entry name" value="IRO"/>
    <property type="match status" value="1"/>
</dbReference>
<keyword evidence="10" id="KW-1185">Reference proteome</keyword>
<keyword evidence="5 6" id="KW-0539">Nucleus</keyword>
<dbReference type="PROSITE" id="PS50071">
    <property type="entry name" value="HOMEOBOX_2"/>
    <property type="match status" value="1"/>
</dbReference>
<dbReference type="Pfam" id="PF05920">
    <property type="entry name" value="Homeobox_KN"/>
    <property type="match status" value="1"/>
</dbReference>
<dbReference type="GO" id="GO:0005634">
    <property type="term" value="C:nucleus"/>
    <property type="evidence" value="ECO:0007669"/>
    <property type="project" value="UniProtKB-SubCell"/>
</dbReference>
<sequence>MAFPQGFLFQPTMSLALPIGSGVIVGPRTEELGSASGSAFAPYSASAASHLPIAEPERGLSAAYDPSSGVSGSLDYRPFGPLGSFAYGDPSYRKSATRDATAMLKAWLNEHRRNPYPTKGEKIMLAIISKMTLTQVSTWFANARRRLKKENKMTWTPRNRSEDEEEEDTVDLENHDESMKLHGEELEMRSTRAHPPSRTLRVRGSEHTLSPSLPSEEQVDSCGGTEGQNPKPKLWSLAQMATGSSDSSQCRGRSSLSHGYAPPLYYTSPFMAGYSSFGPLEALRLSGLQRKVLSGAEAATPDCHLHSQNHEQLHKLTRAMTNIN</sequence>
<dbReference type="PROSITE" id="PS00027">
    <property type="entry name" value="HOMEOBOX_1"/>
    <property type="match status" value="1"/>
</dbReference>
<dbReference type="PANTHER" id="PTHR11211">
    <property type="entry name" value="IROQUOIS-CLASS HOMEODOMAIN PROTEIN IRX"/>
    <property type="match status" value="1"/>
</dbReference>
<dbReference type="CDD" id="cd00086">
    <property type="entry name" value="homeodomain"/>
    <property type="match status" value="1"/>
</dbReference>
<dbReference type="GeneTree" id="ENSGT00940000159483"/>
<feature type="DNA-binding region" description="Homeobox" evidence="6">
    <location>
        <begin position="89"/>
        <end position="151"/>
    </location>
</feature>
<reference evidence="9" key="1">
    <citation type="submission" date="2014-08" db="EMBL/GenBank/DDBJ databases">
        <authorList>
            <person name="Senf B."/>
            <person name="Petzold A."/>
            <person name="Downie B.R."/>
            <person name="Koch P."/>
            <person name="Platzer M."/>
        </authorList>
    </citation>
    <scope>NUCLEOTIDE SEQUENCE [LARGE SCALE GENOMIC DNA]</scope>
    <source>
        <strain evidence="9">GRZ</strain>
    </source>
</reference>
<dbReference type="FunFam" id="1.10.10.60:FF:000003">
    <property type="entry name" value="Iroquois-class homeobox protein IRX"/>
    <property type="match status" value="1"/>
</dbReference>
<dbReference type="PANTHER" id="PTHR11211:SF17">
    <property type="entry name" value="IROQUOIS-CLASS HOMEODOMAIN PROTEIN IRX-5"/>
    <property type="match status" value="1"/>
</dbReference>
<dbReference type="GO" id="GO:0000978">
    <property type="term" value="F:RNA polymerase II cis-regulatory region sequence-specific DNA binding"/>
    <property type="evidence" value="ECO:0007669"/>
    <property type="project" value="TreeGrafter"/>
</dbReference>
<organism evidence="9 10">
    <name type="scientific">Nothobranchius furzeri</name>
    <name type="common">Turquoise killifish</name>
    <dbReference type="NCBI Taxonomy" id="105023"/>
    <lineage>
        <taxon>Eukaryota</taxon>
        <taxon>Metazoa</taxon>
        <taxon>Chordata</taxon>
        <taxon>Craniata</taxon>
        <taxon>Vertebrata</taxon>
        <taxon>Euteleostomi</taxon>
        <taxon>Actinopterygii</taxon>
        <taxon>Neopterygii</taxon>
        <taxon>Teleostei</taxon>
        <taxon>Neoteleostei</taxon>
        <taxon>Acanthomorphata</taxon>
        <taxon>Ovalentaria</taxon>
        <taxon>Atherinomorphae</taxon>
        <taxon>Cyprinodontiformes</taxon>
        <taxon>Nothobranchiidae</taxon>
        <taxon>Nothobranchius</taxon>
    </lineage>
</organism>
<dbReference type="SUPFAM" id="SSF46689">
    <property type="entry name" value="Homeodomain-like"/>
    <property type="match status" value="1"/>
</dbReference>
<name>A0A8C6PQA9_NOTFU</name>
<dbReference type="InterPro" id="IPR003893">
    <property type="entry name" value="Iroquois_homeo"/>
</dbReference>
<dbReference type="InterPro" id="IPR008422">
    <property type="entry name" value="KN_HD"/>
</dbReference>
<comment type="similarity">
    <text evidence="2">Belongs to the TALE/IRO homeobox family.</text>
</comment>
<dbReference type="InterPro" id="IPR009057">
    <property type="entry name" value="Homeodomain-like_sf"/>
</dbReference>
<dbReference type="Ensembl" id="ENSNFUT00015048589.1">
    <property type="protein sequence ID" value="ENSNFUP00015046547.1"/>
    <property type="gene ID" value="ENSNFUG00015022089.1"/>
</dbReference>
<protein>
    <recommendedName>
        <fullName evidence="8">Homeobox domain-containing protein</fullName>
    </recommendedName>
</protein>
<evidence type="ECO:0000256" key="2">
    <source>
        <dbReference type="ARBA" id="ARBA00008446"/>
    </source>
</evidence>
<feature type="compositionally biased region" description="Basic and acidic residues" evidence="7">
    <location>
        <begin position="172"/>
        <end position="190"/>
    </location>
</feature>
<proteinExistence type="inferred from homology"/>
<evidence type="ECO:0000256" key="7">
    <source>
        <dbReference type="SAM" id="MobiDB-lite"/>
    </source>
</evidence>
<evidence type="ECO:0000256" key="6">
    <source>
        <dbReference type="PROSITE-ProRule" id="PRU00108"/>
    </source>
</evidence>
<evidence type="ECO:0000313" key="10">
    <source>
        <dbReference type="Proteomes" id="UP000694548"/>
    </source>
</evidence>
<dbReference type="GO" id="GO:0030182">
    <property type="term" value="P:neuron differentiation"/>
    <property type="evidence" value="ECO:0007669"/>
    <property type="project" value="TreeGrafter"/>
</dbReference>
<dbReference type="SMART" id="SM00389">
    <property type="entry name" value="HOX"/>
    <property type="match status" value="1"/>
</dbReference>
<feature type="region of interest" description="Disordered" evidence="7">
    <location>
        <begin position="153"/>
        <end position="232"/>
    </location>
</feature>
<feature type="compositionally biased region" description="Acidic residues" evidence="7">
    <location>
        <begin position="162"/>
        <end position="171"/>
    </location>
</feature>
<dbReference type="Gene3D" id="1.10.10.60">
    <property type="entry name" value="Homeodomain-like"/>
    <property type="match status" value="1"/>
</dbReference>
<dbReference type="GO" id="GO:0048468">
    <property type="term" value="P:cell development"/>
    <property type="evidence" value="ECO:0007669"/>
    <property type="project" value="TreeGrafter"/>
</dbReference>